<keyword evidence="2" id="KW-1133">Transmembrane helix</keyword>
<feature type="region of interest" description="Disordered" evidence="1">
    <location>
        <begin position="271"/>
        <end position="291"/>
    </location>
</feature>
<accession>A0A183A862</accession>
<dbReference type="Pfam" id="PF03530">
    <property type="entry name" value="SK_channel"/>
    <property type="match status" value="1"/>
</dbReference>
<evidence type="ECO:0000256" key="1">
    <source>
        <dbReference type="SAM" id="MobiDB-lite"/>
    </source>
</evidence>
<keyword evidence="2" id="KW-0472">Membrane</keyword>
<proteinExistence type="predicted"/>
<feature type="region of interest" description="Disordered" evidence="1">
    <location>
        <begin position="513"/>
        <end position="585"/>
    </location>
</feature>
<evidence type="ECO:0000313" key="4">
    <source>
        <dbReference type="Proteomes" id="UP000272942"/>
    </source>
</evidence>
<protein>
    <submittedName>
        <fullName evidence="5">SH2 domain-containing protein</fullName>
    </submittedName>
</protein>
<dbReference type="WBParaSite" id="ECPE_0000315001-mRNA-1">
    <property type="protein sequence ID" value="ECPE_0000315001-mRNA-1"/>
    <property type="gene ID" value="ECPE_0000315001"/>
</dbReference>
<gene>
    <name evidence="3" type="ORF">ECPE_LOCUS3147</name>
</gene>
<keyword evidence="2" id="KW-0812">Transmembrane</keyword>
<evidence type="ECO:0000256" key="2">
    <source>
        <dbReference type="SAM" id="Phobius"/>
    </source>
</evidence>
<name>A0A183A862_9TREM</name>
<dbReference type="GO" id="GO:0016286">
    <property type="term" value="F:small conductance calcium-activated potassium channel activity"/>
    <property type="evidence" value="ECO:0007669"/>
    <property type="project" value="InterPro"/>
</dbReference>
<dbReference type="OrthoDB" id="6272937at2759"/>
<dbReference type="Proteomes" id="UP000272942">
    <property type="component" value="Unassembled WGS sequence"/>
</dbReference>
<dbReference type="GO" id="GO:0016020">
    <property type="term" value="C:membrane"/>
    <property type="evidence" value="ECO:0007669"/>
    <property type="project" value="InterPro"/>
</dbReference>
<evidence type="ECO:0000313" key="3">
    <source>
        <dbReference type="EMBL" id="VDP68550.1"/>
    </source>
</evidence>
<dbReference type="PANTHER" id="PTHR10153">
    <property type="entry name" value="SMALL CONDUCTANCE CALCIUM-ACTIVATED POTASSIUM CHANNEL"/>
    <property type="match status" value="1"/>
</dbReference>
<organism evidence="5">
    <name type="scientific">Echinostoma caproni</name>
    <dbReference type="NCBI Taxonomy" id="27848"/>
    <lineage>
        <taxon>Eukaryota</taxon>
        <taxon>Metazoa</taxon>
        <taxon>Spiralia</taxon>
        <taxon>Lophotrochozoa</taxon>
        <taxon>Platyhelminthes</taxon>
        <taxon>Trematoda</taxon>
        <taxon>Digenea</taxon>
        <taxon>Plagiorchiida</taxon>
        <taxon>Echinostomata</taxon>
        <taxon>Echinostomatoidea</taxon>
        <taxon>Echinostomatidae</taxon>
        <taxon>Echinostoma</taxon>
    </lineage>
</organism>
<dbReference type="AlphaFoldDB" id="A0A183A862"/>
<dbReference type="EMBL" id="UZAN01040131">
    <property type="protein sequence ID" value="VDP68550.1"/>
    <property type="molecule type" value="Genomic_DNA"/>
</dbReference>
<reference evidence="3 4" key="2">
    <citation type="submission" date="2018-11" db="EMBL/GenBank/DDBJ databases">
        <authorList>
            <consortium name="Pathogen Informatics"/>
        </authorList>
    </citation>
    <scope>NUCLEOTIDE SEQUENCE [LARGE SCALE GENOMIC DNA]</scope>
    <source>
        <strain evidence="3 4">Egypt</strain>
    </source>
</reference>
<feature type="transmembrane region" description="Helical" evidence="2">
    <location>
        <begin position="712"/>
        <end position="733"/>
    </location>
</feature>
<sequence>MSRSELSQTEALLSESSLTKTLDEEIQTSYTANALGISPPCTVVQTQEVSSTDQSIKPVNRRTKASRWRTFHKDPVHLDPHSIPNPASSNKSLRQRWYAKFKRDYTSATNVSHVEPVEHMSADHRQISRIRSFRKLQRGVVVVHSDTNSRNSGGSVSKNYSLDSTKSDGLLNKTISFVGESVGPDTSEAPLEHYLPALTLTVPVEDVVRVSDQSQRTNTQCTTSMDHEEQMEHLCDYCALSQPTVSTGLLGSHNTLSPCVFRRHSHCGCSGSDGSGEPNAGSEQGKDVCPGNSETLTPRCPRCQRQTQHAHAYVSRNIYPPTRNRNASCSGIDMLADAILQTHSRAKGSSVESKTTSRDLFNLNRLRIIRRGEGKHLRNSLGEKFKPFPNEPCSAETTSHVSNIRPPMLVTPSVEAEEPIPCKDIQFNHRKDKKSVEVPTSVNSVDSVLDRTPGDHSHGTHYLKTKSIDSCTENSLKVPTLTQMFPKRTTTIDDEIPLDSRIRRVSMILLSRQHQAAPENGTTGAERKDTPTCNVPSKDEHHPLLTPPTVKSSSSRTRFLPPRQDTDNWSLTSVPRIDSPKTTKQHPAVLGSTIIPLTTTLVPTGNAHTISVGSSTTPNPIVIRPTINGNNDDDRVGKDVHMRYRRLRRPTERYSKGIGYHLGRRRHLLERRRRMADFSLAFGLFGIVAAFLDTELVARSLYSKTSIYSYGMRFLISLSTIVLLALIVSYHAYDVMSANLASEASTVTASIPR</sequence>
<evidence type="ECO:0000313" key="5">
    <source>
        <dbReference type="WBParaSite" id="ECPE_0000315001-mRNA-1"/>
    </source>
</evidence>
<feature type="transmembrane region" description="Helical" evidence="2">
    <location>
        <begin position="675"/>
        <end position="692"/>
    </location>
</feature>
<dbReference type="InterPro" id="IPR015449">
    <property type="entry name" value="K_chnl_Ca-activ_SK"/>
</dbReference>
<reference evidence="5" key="1">
    <citation type="submission" date="2016-06" db="UniProtKB">
        <authorList>
            <consortium name="WormBaseParasite"/>
        </authorList>
    </citation>
    <scope>IDENTIFICATION</scope>
</reference>
<keyword evidence="4" id="KW-1185">Reference proteome</keyword>